<dbReference type="PANTHER" id="PTHR13696">
    <property type="entry name" value="P-LOOP CONTAINING NUCLEOSIDE TRIPHOSPHATE HYDROLASE"/>
    <property type="match status" value="1"/>
</dbReference>
<name>A0AAW8PZ33_VIBPH</name>
<protein>
    <submittedName>
        <fullName evidence="2">ParA family protein</fullName>
    </submittedName>
</protein>
<dbReference type="EMBL" id="JAUHGG010000003">
    <property type="protein sequence ID" value="MDS1820898.1"/>
    <property type="molecule type" value="Genomic_DNA"/>
</dbReference>
<feature type="domain" description="AAA" evidence="1">
    <location>
        <begin position="202"/>
        <end position="378"/>
    </location>
</feature>
<dbReference type="CDD" id="cd02042">
    <property type="entry name" value="ParAB_family"/>
    <property type="match status" value="1"/>
</dbReference>
<dbReference type="InterPro" id="IPR050678">
    <property type="entry name" value="DNA_Partitioning_ATPase"/>
</dbReference>
<dbReference type="Gene3D" id="3.40.50.300">
    <property type="entry name" value="P-loop containing nucleotide triphosphate hydrolases"/>
    <property type="match status" value="1"/>
</dbReference>
<dbReference type="Proteomes" id="UP001253193">
    <property type="component" value="Unassembled WGS sequence"/>
</dbReference>
<sequence length="512" mass="58616">MSESLQCEGQTDLREMAYQAFRYCCKNNIITTSNTITDDRYWNYLDVSMVKQLHQDCGYVPPYIIEQARHLKTFSELNDVMGQLSEHFSRIRDEHGEIPRSLLHTFLYDYELFDSLKKADEQFEKKDSDVRVSMRFDEQMIVRLYGNDHLTMKRKVRDFISKIAKKRKWTNATRFHLHEVLALRDEFFSYIDKPSVNQRQSRVITVYTQKGGVGKSHITLSLAGALSLAINENKRVLVVDTDYQQSCTSTLVVKKHMGSEGYFNHRQSLSVFDLFRKYTETEPTLESLSKFKADCKSAVVETTLPNVDLLPASSDSSFDTQFSVGTGSGNKYIKPNALKVILDNICEGNQYDYILIDTRPDIHASAALSYYAGDEQVAILKPTGVDVQSFRNFARRMAIDVIPTLVSHTSEYSTPKRSRLIINQFLAQSQVQDSVVTILMSALQNTMYELMDVIVPNSTAATTCSAQEATIWNPAKNTSGKDDHKPLKAQRRVFSQLAMKIEYERMLEEEQQ</sequence>
<dbReference type="RefSeq" id="WP_311019680.1">
    <property type="nucleotide sequence ID" value="NZ_JAUHGG010000003.1"/>
</dbReference>
<dbReference type="PANTHER" id="PTHR13696:SF99">
    <property type="entry name" value="COBYRINIC ACID AC-DIAMIDE SYNTHASE"/>
    <property type="match status" value="1"/>
</dbReference>
<evidence type="ECO:0000313" key="3">
    <source>
        <dbReference type="Proteomes" id="UP001253193"/>
    </source>
</evidence>
<dbReference type="Pfam" id="PF13614">
    <property type="entry name" value="AAA_31"/>
    <property type="match status" value="1"/>
</dbReference>
<gene>
    <name evidence="2" type="ORF">QX249_09540</name>
</gene>
<dbReference type="InterPro" id="IPR025669">
    <property type="entry name" value="AAA_dom"/>
</dbReference>
<dbReference type="InterPro" id="IPR027417">
    <property type="entry name" value="P-loop_NTPase"/>
</dbReference>
<comment type="caution">
    <text evidence="2">The sequence shown here is derived from an EMBL/GenBank/DDBJ whole genome shotgun (WGS) entry which is preliminary data.</text>
</comment>
<dbReference type="SUPFAM" id="SSF52540">
    <property type="entry name" value="P-loop containing nucleoside triphosphate hydrolases"/>
    <property type="match status" value="1"/>
</dbReference>
<evidence type="ECO:0000259" key="1">
    <source>
        <dbReference type="Pfam" id="PF13614"/>
    </source>
</evidence>
<proteinExistence type="predicted"/>
<organism evidence="2 3">
    <name type="scientific">Vibrio parahaemolyticus</name>
    <dbReference type="NCBI Taxonomy" id="670"/>
    <lineage>
        <taxon>Bacteria</taxon>
        <taxon>Pseudomonadati</taxon>
        <taxon>Pseudomonadota</taxon>
        <taxon>Gammaproteobacteria</taxon>
        <taxon>Vibrionales</taxon>
        <taxon>Vibrionaceae</taxon>
        <taxon>Vibrio</taxon>
    </lineage>
</organism>
<dbReference type="AlphaFoldDB" id="A0AAW8PZ33"/>
<evidence type="ECO:0000313" key="2">
    <source>
        <dbReference type="EMBL" id="MDS1820898.1"/>
    </source>
</evidence>
<accession>A0AAW8PZ33</accession>
<reference evidence="2" key="1">
    <citation type="submission" date="2023-06" db="EMBL/GenBank/DDBJ databases">
        <title>Genomic Diversity of Vibrio spp. and Metagenomic Analysis of Pathogens in Florida Gulf Coastal Waters Following Hurricane Ian.</title>
        <authorList>
            <person name="Brumfield K.D."/>
        </authorList>
    </citation>
    <scope>NUCLEOTIDE SEQUENCE</scope>
    <source>
        <strain evidence="2">WBS2B-138</strain>
    </source>
</reference>